<feature type="domain" description="Thioredoxin" evidence="8">
    <location>
        <begin position="272"/>
        <end position="446"/>
    </location>
</feature>
<dbReference type="PANTHER" id="PTHR46426:SF1">
    <property type="entry name" value="PROTEIN DISULFIDE-ISOMERASE TMX3"/>
    <property type="match status" value="1"/>
</dbReference>
<dbReference type="PRINTS" id="PR00421">
    <property type="entry name" value="THIOREDOXIN"/>
</dbReference>
<dbReference type="InterPro" id="IPR013766">
    <property type="entry name" value="Thioredoxin_domain"/>
</dbReference>
<feature type="transmembrane region" description="Helical" evidence="6">
    <location>
        <begin position="698"/>
        <end position="715"/>
    </location>
</feature>
<feature type="signal peptide" evidence="7">
    <location>
        <begin position="1"/>
        <end position="20"/>
    </location>
</feature>
<feature type="compositionally biased region" description="Basic and acidic residues" evidence="5">
    <location>
        <begin position="211"/>
        <end position="230"/>
    </location>
</feature>
<evidence type="ECO:0000259" key="8">
    <source>
        <dbReference type="PROSITE" id="PS51352"/>
    </source>
</evidence>
<dbReference type="InterPro" id="IPR052250">
    <property type="entry name" value="PDI_TMX3"/>
</dbReference>
<keyword evidence="10" id="KW-1185">Reference proteome</keyword>
<dbReference type="PANTHER" id="PTHR46426">
    <property type="entry name" value="PROTEIN DISULFIDE-ISOMERASE TMX3"/>
    <property type="match status" value="1"/>
</dbReference>
<dbReference type="GO" id="GO:0016853">
    <property type="term" value="F:isomerase activity"/>
    <property type="evidence" value="ECO:0007669"/>
    <property type="project" value="UniProtKB-KW"/>
</dbReference>
<feature type="domain" description="Thioredoxin" evidence="8">
    <location>
        <begin position="30"/>
        <end position="180"/>
    </location>
</feature>
<evidence type="ECO:0000256" key="7">
    <source>
        <dbReference type="SAM" id="SignalP"/>
    </source>
</evidence>
<dbReference type="RefSeq" id="XP_046067394.1">
    <property type="nucleotide sequence ID" value="XM_046217193.1"/>
</dbReference>
<keyword evidence="2 6" id="KW-0812">Transmembrane</keyword>
<evidence type="ECO:0000256" key="4">
    <source>
        <dbReference type="ARBA" id="ARBA00023136"/>
    </source>
</evidence>
<dbReference type="GeneID" id="70247480"/>
<feature type="region of interest" description="Disordered" evidence="5">
    <location>
        <begin position="185"/>
        <end position="278"/>
    </location>
</feature>
<protein>
    <submittedName>
        <fullName evidence="9">Disulfide isomerase</fullName>
    </submittedName>
</protein>
<dbReference type="SUPFAM" id="SSF52833">
    <property type="entry name" value="Thioredoxin-like"/>
    <property type="match status" value="3"/>
</dbReference>
<keyword evidence="9" id="KW-0413">Isomerase</keyword>
<dbReference type="PROSITE" id="PS51352">
    <property type="entry name" value="THIOREDOXIN_2"/>
    <property type="match status" value="2"/>
</dbReference>
<dbReference type="AlphaFoldDB" id="A0AAD4KLK9"/>
<name>A0AAD4KLK9_9EURO</name>
<organism evidence="9 10">
    <name type="scientific">Talaromyces proteolyticus</name>
    <dbReference type="NCBI Taxonomy" id="1131652"/>
    <lineage>
        <taxon>Eukaryota</taxon>
        <taxon>Fungi</taxon>
        <taxon>Dikarya</taxon>
        <taxon>Ascomycota</taxon>
        <taxon>Pezizomycotina</taxon>
        <taxon>Eurotiomycetes</taxon>
        <taxon>Eurotiomycetidae</taxon>
        <taxon>Eurotiales</taxon>
        <taxon>Trichocomaceae</taxon>
        <taxon>Talaromyces</taxon>
        <taxon>Talaromyces sect. Bacilispori</taxon>
    </lineage>
</organism>
<accession>A0AAD4KLK9</accession>
<evidence type="ECO:0000256" key="3">
    <source>
        <dbReference type="ARBA" id="ARBA00022989"/>
    </source>
</evidence>
<dbReference type="EMBL" id="JAJTJA010000012">
    <property type="protein sequence ID" value="KAH8691302.1"/>
    <property type="molecule type" value="Genomic_DNA"/>
</dbReference>
<reference evidence="9" key="1">
    <citation type="submission" date="2021-12" db="EMBL/GenBank/DDBJ databases">
        <title>Convergent genome expansion in fungi linked to evolution of root-endophyte symbiosis.</title>
        <authorList>
            <consortium name="DOE Joint Genome Institute"/>
            <person name="Ke Y.-H."/>
            <person name="Bonito G."/>
            <person name="Liao H.-L."/>
            <person name="Looney B."/>
            <person name="Rojas-Flechas A."/>
            <person name="Nash J."/>
            <person name="Hameed K."/>
            <person name="Schadt C."/>
            <person name="Martin F."/>
            <person name="Crous P.W."/>
            <person name="Miettinen O."/>
            <person name="Magnuson J.K."/>
            <person name="Labbe J."/>
            <person name="Jacobson D."/>
            <person name="Doktycz M.J."/>
            <person name="Veneault-Fourrey C."/>
            <person name="Kuo A."/>
            <person name="Mondo S."/>
            <person name="Calhoun S."/>
            <person name="Riley R."/>
            <person name="Ohm R."/>
            <person name="LaButti K."/>
            <person name="Andreopoulos B."/>
            <person name="Pangilinan J."/>
            <person name="Nolan M."/>
            <person name="Tritt A."/>
            <person name="Clum A."/>
            <person name="Lipzen A."/>
            <person name="Daum C."/>
            <person name="Barry K."/>
            <person name="Grigoriev I.V."/>
            <person name="Vilgalys R."/>
        </authorList>
    </citation>
    <scope>NUCLEOTIDE SEQUENCE</scope>
    <source>
        <strain evidence="9">PMI_201</strain>
    </source>
</reference>
<sequence>MRSSLLAWSLLSLITIPTLASEPHAVYKRGEEEATADDGPASTTFNGIEVPAQKELDPENFKSATSDGYWFVKHFSPSCPHCQHIAPAWQTLYEFYYTSNPLSSSSAKSVDTQTSMNSFTGFYDFHFASMNCLAYRDMCINLDIQFFPTFSLYRNSELVEQYKGEKTIEGLSQFIEEKLELIRPGSRPRNGVKVPAPGATSADTTAEPDIPEEKDKDPVAGAKAGEKHNEQIAQLAEKTDEKRLTDEKKPTDEKNLVDEKKAANEKQPKEEKLVAQTKTSKEKSAVVYNPKGTSVPLTAESFQKFVTRTRDPWFIKFYAPWCHHCQALAPAWLAMSKEMKGKLNVGEVNCEVEKRLCKDAGVKAFPTMYFFKGGDKVEYDGLRGLGDLVDYAQKAVDIGAGVQYVDEAKFKELEETGEVIFLYFFDHATTTEDFEALERLTLSLVGHARLVKTDSKAIADRFKITTWPRLLVVRDGRPTYFNALAPYDMRDNPRVLNWMRSVWLPIVPELTAMNAKELMDGKFVVLGVLSHKRADEYRLGKLELKNAALEWMDKQTQLFRLERQELRDAKQLRIEEAEDRDDQRALRAAKSMHINIREEDKKQVAFAWVDGDFWDRWLRTTYGVDVKDGERVIINDEDNRRYWDSSSSGANIMVSRTSILETIPLVISDPPKLKSKSTIGLFEATFFHTRSFISNHPILSIIIFIVTIIASFVAYRKRSFRRSNFGYNNGGILGYGNSSGGGFFKLDGKEGLLNGGSTGKVD</sequence>
<keyword evidence="7" id="KW-0732">Signal</keyword>
<dbReference type="GO" id="GO:0016020">
    <property type="term" value="C:membrane"/>
    <property type="evidence" value="ECO:0007669"/>
    <property type="project" value="UniProtKB-SubCell"/>
</dbReference>
<comment type="subcellular location">
    <subcellularLocation>
        <location evidence="1">Membrane</location>
        <topology evidence="1">Single-pass membrane protein</topology>
    </subcellularLocation>
</comment>
<evidence type="ECO:0000256" key="5">
    <source>
        <dbReference type="SAM" id="MobiDB-lite"/>
    </source>
</evidence>
<evidence type="ECO:0000256" key="6">
    <source>
        <dbReference type="SAM" id="Phobius"/>
    </source>
</evidence>
<keyword evidence="4 6" id="KW-0472">Membrane</keyword>
<feature type="chain" id="PRO_5041981350" evidence="7">
    <location>
        <begin position="21"/>
        <end position="762"/>
    </location>
</feature>
<evidence type="ECO:0000313" key="10">
    <source>
        <dbReference type="Proteomes" id="UP001201262"/>
    </source>
</evidence>
<dbReference type="Gene3D" id="3.40.30.10">
    <property type="entry name" value="Glutaredoxin"/>
    <property type="match status" value="3"/>
</dbReference>
<keyword evidence="3 6" id="KW-1133">Transmembrane helix</keyword>
<proteinExistence type="predicted"/>
<evidence type="ECO:0000256" key="1">
    <source>
        <dbReference type="ARBA" id="ARBA00004167"/>
    </source>
</evidence>
<dbReference type="GO" id="GO:0005783">
    <property type="term" value="C:endoplasmic reticulum"/>
    <property type="evidence" value="ECO:0007669"/>
    <property type="project" value="TreeGrafter"/>
</dbReference>
<evidence type="ECO:0000256" key="2">
    <source>
        <dbReference type="ARBA" id="ARBA00022692"/>
    </source>
</evidence>
<dbReference type="CDD" id="cd02961">
    <property type="entry name" value="PDI_a_family"/>
    <property type="match status" value="2"/>
</dbReference>
<dbReference type="Proteomes" id="UP001201262">
    <property type="component" value="Unassembled WGS sequence"/>
</dbReference>
<gene>
    <name evidence="9" type="ORF">BGW36DRAFT_388067</name>
</gene>
<evidence type="ECO:0000313" key="9">
    <source>
        <dbReference type="EMBL" id="KAH8691302.1"/>
    </source>
</evidence>
<dbReference type="InterPro" id="IPR036249">
    <property type="entry name" value="Thioredoxin-like_sf"/>
</dbReference>
<feature type="compositionally biased region" description="Basic and acidic residues" evidence="5">
    <location>
        <begin position="237"/>
        <end position="278"/>
    </location>
</feature>
<dbReference type="Pfam" id="PF00085">
    <property type="entry name" value="Thioredoxin"/>
    <property type="match status" value="2"/>
</dbReference>
<comment type="caution">
    <text evidence="9">The sequence shown here is derived from an EMBL/GenBank/DDBJ whole genome shotgun (WGS) entry which is preliminary data.</text>
</comment>